<feature type="compositionally biased region" description="Basic and acidic residues" evidence="1">
    <location>
        <begin position="233"/>
        <end position="248"/>
    </location>
</feature>
<feature type="region of interest" description="Disordered" evidence="1">
    <location>
        <begin position="1"/>
        <end position="31"/>
    </location>
</feature>
<comment type="caution">
    <text evidence="2">The sequence shown here is derived from an EMBL/GenBank/DDBJ whole genome shotgun (WGS) entry which is preliminary data.</text>
</comment>
<evidence type="ECO:0000313" key="3">
    <source>
        <dbReference type="Proteomes" id="UP000383932"/>
    </source>
</evidence>
<keyword evidence="3" id="KW-1185">Reference proteome</keyword>
<feature type="compositionally biased region" description="Polar residues" evidence="1">
    <location>
        <begin position="252"/>
        <end position="264"/>
    </location>
</feature>
<feature type="region of interest" description="Disordered" evidence="1">
    <location>
        <begin position="224"/>
        <end position="269"/>
    </location>
</feature>
<protein>
    <submittedName>
        <fullName evidence="2">Uncharacterized protein</fullName>
    </submittedName>
</protein>
<feature type="compositionally biased region" description="Low complexity" evidence="1">
    <location>
        <begin position="115"/>
        <end position="127"/>
    </location>
</feature>
<feature type="region of interest" description="Disordered" evidence="1">
    <location>
        <begin position="75"/>
        <end position="127"/>
    </location>
</feature>
<sequence>MSITLPSPLTEESYSGNLSKEVVDQDPTKPQIIVTSIPPSQVSTSSISLALLGEPVQSSFPAQYTSQYGIQLGEDFSLKNRPPTPRPPMFEDLGNSSKRPGTPNSLLINQSTAHIPSSPSPAESELSIASSAASRVIHAPVASSTPRRSHILIEEEPEEPIPTFTRRVSFPGEGAHLKDPPPHAAFVTRRTSIGTWRASGRPMMQPESFTQVSVIPEDNKEVVISAVPPKSRSSTEESRHTPEGELAKQHSTRTPSTQEHQPLSLTRRGLPIVQEVVSRMQKTSQEPVLHHTQLPEHIQSRILTSRHLREMFDDLPPRPPLGGQPPEDPDPYSFDDDNSSNNRPPLGRPRPTPGPPGVPDPHANQAAARAAQPFRPAPIHFDTKLKNDLIPEWDRDPKALPKWVIVINNIAEYSEYARQQLGQQVPLQFTGRAQQWFTALN</sequence>
<dbReference type="EMBL" id="SSOP01000836">
    <property type="protein sequence ID" value="KAB5587721.1"/>
    <property type="molecule type" value="Genomic_DNA"/>
</dbReference>
<evidence type="ECO:0000313" key="2">
    <source>
        <dbReference type="EMBL" id="KAB5587721.1"/>
    </source>
</evidence>
<accession>A0A5N5Q8G0</accession>
<dbReference type="OrthoDB" id="3203159at2759"/>
<dbReference type="AlphaFoldDB" id="A0A5N5Q8G0"/>
<evidence type="ECO:0000256" key="1">
    <source>
        <dbReference type="SAM" id="MobiDB-lite"/>
    </source>
</evidence>
<proteinExistence type="predicted"/>
<feature type="compositionally biased region" description="Polar residues" evidence="1">
    <location>
        <begin position="94"/>
        <end position="114"/>
    </location>
</feature>
<feature type="compositionally biased region" description="Acidic residues" evidence="1">
    <location>
        <begin position="327"/>
        <end position="338"/>
    </location>
</feature>
<feature type="compositionally biased region" description="Polar residues" evidence="1">
    <location>
        <begin position="1"/>
        <end position="18"/>
    </location>
</feature>
<organism evidence="2 3">
    <name type="scientific">Ceratobasidium theobromae</name>
    <dbReference type="NCBI Taxonomy" id="1582974"/>
    <lineage>
        <taxon>Eukaryota</taxon>
        <taxon>Fungi</taxon>
        <taxon>Dikarya</taxon>
        <taxon>Basidiomycota</taxon>
        <taxon>Agaricomycotina</taxon>
        <taxon>Agaricomycetes</taxon>
        <taxon>Cantharellales</taxon>
        <taxon>Ceratobasidiaceae</taxon>
        <taxon>Ceratobasidium</taxon>
    </lineage>
</organism>
<reference evidence="2 3" key="1">
    <citation type="journal article" date="2019" name="Fungal Biol. Biotechnol.">
        <title>Draft genome sequence of fastidious pathogen Ceratobasidium theobromae, which causes vascular-streak dieback in Theobroma cacao.</title>
        <authorList>
            <person name="Ali S.S."/>
            <person name="Asman A."/>
            <person name="Shao J."/>
            <person name="Firmansyah A.P."/>
            <person name="Susilo A.W."/>
            <person name="Rosmana A."/>
            <person name="McMahon P."/>
            <person name="Junaid M."/>
            <person name="Guest D."/>
            <person name="Kheng T.Y."/>
            <person name="Meinhardt L.W."/>
            <person name="Bailey B.A."/>
        </authorList>
    </citation>
    <scope>NUCLEOTIDE SEQUENCE [LARGE SCALE GENOMIC DNA]</scope>
    <source>
        <strain evidence="2 3">CT2</strain>
    </source>
</reference>
<feature type="region of interest" description="Disordered" evidence="1">
    <location>
        <begin position="312"/>
        <end position="378"/>
    </location>
</feature>
<name>A0A5N5Q8G0_9AGAM</name>
<gene>
    <name evidence="2" type="ORF">CTheo_8838</name>
</gene>
<dbReference type="Proteomes" id="UP000383932">
    <property type="component" value="Unassembled WGS sequence"/>
</dbReference>
<feature type="compositionally biased region" description="Pro residues" evidence="1">
    <location>
        <begin position="346"/>
        <end position="359"/>
    </location>
</feature>
<feature type="compositionally biased region" description="Low complexity" evidence="1">
    <location>
        <begin position="360"/>
        <end position="378"/>
    </location>
</feature>